<dbReference type="Proteomes" id="UP001231616">
    <property type="component" value="Unassembled WGS sequence"/>
</dbReference>
<organism evidence="1 2">
    <name type="scientific">Alkalimonas collagenimarina</name>
    <dbReference type="NCBI Taxonomy" id="400390"/>
    <lineage>
        <taxon>Bacteria</taxon>
        <taxon>Pseudomonadati</taxon>
        <taxon>Pseudomonadota</taxon>
        <taxon>Gammaproteobacteria</taxon>
        <taxon>Alkalimonas</taxon>
    </lineage>
</organism>
<dbReference type="InterPro" id="IPR021307">
    <property type="entry name" value="DUF2884"/>
</dbReference>
<protein>
    <submittedName>
        <fullName evidence="1">DUF2884 family protein</fullName>
    </submittedName>
</protein>
<accession>A0ABT9GY58</accession>
<keyword evidence="2" id="KW-1185">Reference proteome</keyword>
<reference evidence="1 2" key="1">
    <citation type="submission" date="2023-08" db="EMBL/GenBank/DDBJ databases">
        <authorList>
            <person name="Joshi A."/>
            <person name="Thite S."/>
        </authorList>
    </citation>
    <scope>NUCLEOTIDE SEQUENCE [LARGE SCALE GENOMIC DNA]</scope>
    <source>
        <strain evidence="1 2">AC40</strain>
    </source>
</reference>
<name>A0ABT9GY58_9GAMM</name>
<dbReference type="EMBL" id="JAUZVZ010000008">
    <property type="protein sequence ID" value="MDP4535976.1"/>
    <property type="molecule type" value="Genomic_DNA"/>
</dbReference>
<dbReference type="RefSeq" id="WP_305893239.1">
    <property type="nucleotide sequence ID" value="NZ_JAUZVZ010000008.1"/>
</dbReference>
<gene>
    <name evidence="1" type="ORF">Q3O60_07235</name>
</gene>
<evidence type="ECO:0000313" key="2">
    <source>
        <dbReference type="Proteomes" id="UP001231616"/>
    </source>
</evidence>
<proteinExistence type="predicted"/>
<sequence>MSSLLISSILTLSMMGPTVHHQQCNFQLQHDLTMTPQQLTLSSGSTELWRIDQAGQLWVEQQLQSTSPAQREQLQQYREGVYQQGKTTVHIVVEAMDLAYSAVDQVLTELTGRPLSQHKSMQAALQKVAEVQSRIIVEQGDTLLIRGSQFDALGHAFGSEFEAAIEEVVESSMSSIFWQLGKAFFSGEGSFEQRMEAFGERMEKFGSELEASMDLKAAALEQRGDTLCEQIQQLTVLEQDLISELPKLAPYALFQQTTQAMQRR</sequence>
<comment type="caution">
    <text evidence="1">The sequence shown here is derived from an EMBL/GenBank/DDBJ whole genome shotgun (WGS) entry which is preliminary data.</text>
</comment>
<dbReference type="Pfam" id="PF11101">
    <property type="entry name" value="DUF2884"/>
    <property type="match status" value="1"/>
</dbReference>
<evidence type="ECO:0000313" key="1">
    <source>
        <dbReference type="EMBL" id="MDP4535976.1"/>
    </source>
</evidence>